<protein>
    <submittedName>
        <fullName evidence="1">Uncharacterized protein</fullName>
    </submittedName>
</protein>
<reference evidence="1" key="1">
    <citation type="submission" date="2023-10" db="EMBL/GenBank/DDBJ databases">
        <title>Genome assemblies of two species of porcelain crab, Petrolisthes cinctipes and Petrolisthes manimaculis (Anomura: Porcellanidae).</title>
        <authorList>
            <person name="Angst P."/>
        </authorList>
    </citation>
    <scope>NUCLEOTIDE SEQUENCE</scope>
    <source>
        <strain evidence="1">PB745_01</strain>
        <tissue evidence="1">Gill</tissue>
    </source>
</reference>
<keyword evidence="2" id="KW-1185">Reference proteome</keyword>
<evidence type="ECO:0000313" key="1">
    <source>
        <dbReference type="EMBL" id="KAK3860066.1"/>
    </source>
</evidence>
<dbReference type="EMBL" id="JAWQEG010004828">
    <property type="protein sequence ID" value="KAK3860066.1"/>
    <property type="molecule type" value="Genomic_DNA"/>
</dbReference>
<sequence>MLPFPPFDISQPPTFSYLTPHSPTLRLHLTSQPLTPPTQLHLLTSPPVKPRPPLHFLTPHPPTLRPPLHLLTTQPPTSLPPLHILSTNTTSPFFLPLSLLLISPLPLPPPPRFHPPLPPRPLSKDGGAWPVCESFVAGNETNNRPRIHI</sequence>
<dbReference type="Proteomes" id="UP001286313">
    <property type="component" value="Unassembled WGS sequence"/>
</dbReference>
<accession>A0AAE1ERG8</accession>
<name>A0AAE1ERG8_PETCI</name>
<comment type="caution">
    <text evidence="1">The sequence shown here is derived from an EMBL/GenBank/DDBJ whole genome shotgun (WGS) entry which is preliminary data.</text>
</comment>
<evidence type="ECO:0000313" key="2">
    <source>
        <dbReference type="Proteomes" id="UP001286313"/>
    </source>
</evidence>
<organism evidence="1 2">
    <name type="scientific">Petrolisthes cinctipes</name>
    <name type="common">Flat porcelain crab</name>
    <dbReference type="NCBI Taxonomy" id="88211"/>
    <lineage>
        <taxon>Eukaryota</taxon>
        <taxon>Metazoa</taxon>
        <taxon>Ecdysozoa</taxon>
        <taxon>Arthropoda</taxon>
        <taxon>Crustacea</taxon>
        <taxon>Multicrustacea</taxon>
        <taxon>Malacostraca</taxon>
        <taxon>Eumalacostraca</taxon>
        <taxon>Eucarida</taxon>
        <taxon>Decapoda</taxon>
        <taxon>Pleocyemata</taxon>
        <taxon>Anomura</taxon>
        <taxon>Galatheoidea</taxon>
        <taxon>Porcellanidae</taxon>
        <taxon>Petrolisthes</taxon>
    </lineage>
</organism>
<gene>
    <name evidence="1" type="ORF">Pcinc_033859</name>
</gene>
<dbReference type="AlphaFoldDB" id="A0AAE1ERG8"/>
<proteinExistence type="predicted"/>